<evidence type="ECO:0000313" key="2">
    <source>
        <dbReference type="EMBL" id="MBN0047800.1"/>
    </source>
</evidence>
<dbReference type="Proteomes" id="UP000788262">
    <property type="component" value="Unassembled WGS sequence"/>
</dbReference>
<reference evidence="2 3" key="1">
    <citation type="submission" date="2021-02" db="EMBL/GenBank/DDBJ databases">
        <title>Whole genome sequencing of Streptomyces actuosus VRA1.</title>
        <authorList>
            <person name="Sen G."/>
            <person name="Sen A."/>
        </authorList>
    </citation>
    <scope>NUCLEOTIDE SEQUENCE [LARGE SCALE GENOMIC DNA]</scope>
    <source>
        <strain evidence="2 3">VRA1</strain>
    </source>
</reference>
<comment type="caution">
    <text evidence="2">The sequence shown here is derived from an EMBL/GenBank/DDBJ whole genome shotgun (WGS) entry which is preliminary data.</text>
</comment>
<gene>
    <name evidence="2" type="ORF">JS756_27555</name>
</gene>
<evidence type="ECO:0000256" key="1">
    <source>
        <dbReference type="SAM" id="MobiDB-lite"/>
    </source>
</evidence>
<accession>A0ABS2VXB8</accession>
<feature type="region of interest" description="Disordered" evidence="1">
    <location>
        <begin position="1"/>
        <end position="31"/>
    </location>
</feature>
<protein>
    <submittedName>
        <fullName evidence="2">Uncharacterized protein</fullName>
    </submittedName>
</protein>
<dbReference type="EMBL" id="JAFFZS010000029">
    <property type="protein sequence ID" value="MBN0047800.1"/>
    <property type="molecule type" value="Genomic_DNA"/>
</dbReference>
<keyword evidence="3" id="KW-1185">Reference proteome</keyword>
<evidence type="ECO:0000313" key="3">
    <source>
        <dbReference type="Proteomes" id="UP000788262"/>
    </source>
</evidence>
<proteinExistence type="predicted"/>
<dbReference type="RefSeq" id="WP_205385928.1">
    <property type="nucleotide sequence ID" value="NZ_JAFFZS010000029.1"/>
</dbReference>
<organism evidence="2 3">
    <name type="scientific">Streptomyces actuosus</name>
    <dbReference type="NCBI Taxonomy" id="1885"/>
    <lineage>
        <taxon>Bacteria</taxon>
        <taxon>Bacillati</taxon>
        <taxon>Actinomycetota</taxon>
        <taxon>Actinomycetes</taxon>
        <taxon>Kitasatosporales</taxon>
        <taxon>Streptomycetaceae</taxon>
        <taxon>Streptomyces</taxon>
    </lineage>
</organism>
<name>A0ABS2VXB8_STRAS</name>
<sequence length="316" mass="33580">MPGTSSRPTMRRADTRTSQQRGSDVKVVSLPGGKEPEGFNWFATGALFSEAAAFIMQRVQDEHARAEVVGSMQSGYVFWEDLPEPDLTGVLTALRDEFPSFVDSVVYPPQAALAMDHPEIFIARAKSLAYLAGRSLTLRDTPGAAPPESGGQVEEVSARVAAGVPLRGHARYEAPGGIDFHCAAEDRAEKLARAGSDGSVSVCIGTLRLETGVTTHQLLYARGYSPRSAWGASSLPAPDAAPGAVFLLPERTLVPGAPVEVAGGEQWGADYDARTGWLRVGARRGRSGDLVRVADDTVVEVVDGFLASVWLYLPSA</sequence>